<gene>
    <name evidence="2" type="ORF">ACFPJ5_15720</name>
</gene>
<protein>
    <submittedName>
        <fullName evidence="2">Uncharacterized protein</fullName>
    </submittedName>
</protein>
<keyword evidence="1" id="KW-0472">Membrane</keyword>
<evidence type="ECO:0000256" key="1">
    <source>
        <dbReference type="SAM" id="Phobius"/>
    </source>
</evidence>
<evidence type="ECO:0000313" key="2">
    <source>
        <dbReference type="EMBL" id="MFC5368378.1"/>
    </source>
</evidence>
<organism evidence="2 3">
    <name type="scientific">Salinirubrum litoreum</name>
    <dbReference type="NCBI Taxonomy" id="1126234"/>
    <lineage>
        <taxon>Archaea</taxon>
        <taxon>Methanobacteriati</taxon>
        <taxon>Methanobacteriota</taxon>
        <taxon>Stenosarchaea group</taxon>
        <taxon>Halobacteria</taxon>
        <taxon>Halobacteriales</taxon>
        <taxon>Haloferacaceae</taxon>
        <taxon>Salinirubrum</taxon>
    </lineage>
</organism>
<reference evidence="2 3" key="1">
    <citation type="journal article" date="2019" name="Int. J. Syst. Evol. Microbiol.">
        <title>The Global Catalogue of Microorganisms (GCM) 10K type strain sequencing project: providing services to taxonomists for standard genome sequencing and annotation.</title>
        <authorList>
            <consortium name="The Broad Institute Genomics Platform"/>
            <consortium name="The Broad Institute Genome Sequencing Center for Infectious Disease"/>
            <person name="Wu L."/>
            <person name="Ma J."/>
        </authorList>
    </citation>
    <scope>NUCLEOTIDE SEQUENCE [LARGE SCALE GENOMIC DNA]</scope>
    <source>
        <strain evidence="2 3">CGMCC 1.12237</strain>
    </source>
</reference>
<dbReference type="InterPro" id="IPR055977">
    <property type="entry name" value="DUF7555"/>
</dbReference>
<feature type="transmembrane region" description="Helical" evidence="1">
    <location>
        <begin position="12"/>
        <end position="35"/>
    </location>
</feature>
<accession>A0ABD5REJ0</accession>
<sequence length="132" mass="14205">MNSRLRGLQTLDLLAYAVVVTSVVFCLGLVAGLAVGNGLIGAKWLLFAVGFLLVAYGTLRLRPTPKWKDESRLDFGDEPRGLQTFVADALPADYRLPTDERLPVGLKILVAGVTVLLTSFLMETVFGIGIGL</sequence>
<evidence type="ECO:0000313" key="3">
    <source>
        <dbReference type="Proteomes" id="UP001596201"/>
    </source>
</evidence>
<dbReference type="RefSeq" id="WP_227230656.1">
    <property type="nucleotide sequence ID" value="NZ_JAJCVJ010000002.1"/>
</dbReference>
<comment type="caution">
    <text evidence="2">The sequence shown here is derived from an EMBL/GenBank/DDBJ whole genome shotgun (WGS) entry which is preliminary data.</text>
</comment>
<dbReference type="EMBL" id="JBHSKX010000002">
    <property type="protein sequence ID" value="MFC5368378.1"/>
    <property type="molecule type" value="Genomic_DNA"/>
</dbReference>
<dbReference type="AlphaFoldDB" id="A0ABD5REJ0"/>
<dbReference type="Pfam" id="PF24432">
    <property type="entry name" value="DUF7555"/>
    <property type="match status" value="1"/>
</dbReference>
<feature type="transmembrane region" description="Helical" evidence="1">
    <location>
        <begin position="108"/>
        <end position="130"/>
    </location>
</feature>
<dbReference type="Proteomes" id="UP001596201">
    <property type="component" value="Unassembled WGS sequence"/>
</dbReference>
<keyword evidence="3" id="KW-1185">Reference proteome</keyword>
<proteinExistence type="predicted"/>
<feature type="transmembrane region" description="Helical" evidence="1">
    <location>
        <begin position="41"/>
        <end position="59"/>
    </location>
</feature>
<keyword evidence="1" id="KW-1133">Transmembrane helix</keyword>
<keyword evidence="1" id="KW-0812">Transmembrane</keyword>
<name>A0ABD5REJ0_9EURY</name>